<keyword evidence="2" id="KW-0255">Endonuclease</keyword>
<proteinExistence type="predicted"/>
<organism evidence="2 3">
    <name type="scientific">Nannocystis pusilla</name>
    <dbReference type="NCBI Taxonomy" id="889268"/>
    <lineage>
        <taxon>Bacteria</taxon>
        <taxon>Pseudomonadati</taxon>
        <taxon>Myxococcota</taxon>
        <taxon>Polyangia</taxon>
        <taxon>Nannocystales</taxon>
        <taxon>Nannocystaceae</taxon>
        <taxon>Nannocystis</taxon>
    </lineage>
</organism>
<protein>
    <submittedName>
        <fullName evidence="2">Endonuclease/exonuclease/phosphatase family protein</fullName>
    </submittedName>
</protein>
<dbReference type="RefSeq" id="WP_267769646.1">
    <property type="nucleotide sequence ID" value="NZ_JAPNKE010000002.1"/>
</dbReference>
<feature type="domain" description="Endonuclease/exonuclease/phosphatase" evidence="1">
    <location>
        <begin position="5"/>
        <end position="238"/>
    </location>
</feature>
<dbReference type="GO" id="GO:0004519">
    <property type="term" value="F:endonuclease activity"/>
    <property type="evidence" value="ECO:0007669"/>
    <property type="project" value="UniProtKB-KW"/>
</dbReference>
<evidence type="ECO:0000313" key="3">
    <source>
        <dbReference type="Proteomes" id="UP001150924"/>
    </source>
</evidence>
<dbReference type="SUPFAM" id="SSF56219">
    <property type="entry name" value="DNase I-like"/>
    <property type="match status" value="1"/>
</dbReference>
<dbReference type="InterPro" id="IPR036691">
    <property type="entry name" value="Endo/exonu/phosph_ase_sf"/>
</dbReference>
<keyword evidence="3" id="KW-1185">Reference proteome</keyword>
<evidence type="ECO:0000313" key="2">
    <source>
        <dbReference type="EMBL" id="MCY1007100.1"/>
    </source>
</evidence>
<dbReference type="InterPro" id="IPR051916">
    <property type="entry name" value="GPI-anchor_lipid_remodeler"/>
</dbReference>
<accession>A0A9X3ENU9</accession>
<dbReference type="AlphaFoldDB" id="A0A9X3ENU9"/>
<comment type="caution">
    <text evidence="2">The sequence shown here is derived from an EMBL/GenBank/DDBJ whole genome shotgun (WGS) entry which is preliminary data.</text>
</comment>
<sequence length="268" mass="29144">MTRILSLNLGGYGDRHGPWSARRPLVAAMLAEQRPDLVALQAVARDPAIEGGSDQASQLARDVGGYEVVWRPAAADTDGRELGLALLSRAPALAVHVRPLTRRRDADDPFDRVLLHGVFPWPRGPLHVLCAHLSWTEAQARDNVGEVLGYLAAVPGPRLLLGDFNQTPTSDALARLLEAGLVDAWAARCPDLPGHTFYERGALRKRIDYLLLDRQLAARLCDVSLVLDGPGERRASDHAGLLARLASGDERADVMESTDQGFRQPAPR</sequence>
<keyword evidence="2" id="KW-0540">Nuclease</keyword>
<dbReference type="PANTHER" id="PTHR14859:SF1">
    <property type="entry name" value="PGAP2-INTERACTING PROTEIN"/>
    <property type="match status" value="1"/>
</dbReference>
<dbReference type="PANTHER" id="PTHR14859">
    <property type="entry name" value="CALCOFLUOR WHITE HYPERSENSITIVE PROTEIN PRECURSOR"/>
    <property type="match status" value="1"/>
</dbReference>
<evidence type="ECO:0000259" key="1">
    <source>
        <dbReference type="Pfam" id="PF03372"/>
    </source>
</evidence>
<dbReference type="GO" id="GO:0006506">
    <property type="term" value="P:GPI anchor biosynthetic process"/>
    <property type="evidence" value="ECO:0007669"/>
    <property type="project" value="TreeGrafter"/>
</dbReference>
<dbReference type="InterPro" id="IPR005135">
    <property type="entry name" value="Endo/exonuclease/phosphatase"/>
</dbReference>
<name>A0A9X3ENU9_9BACT</name>
<dbReference type="GO" id="GO:0016020">
    <property type="term" value="C:membrane"/>
    <property type="evidence" value="ECO:0007669"/>
    <property type="project" value="GOC"/>
</dbReference>
<reference evidence="2" key="1">
    <citation type="submission" date="2022-11" db="EMBL/GenBank/DDBJ databases">
        <title>Minimal conservation of predation-associated metabolite biosynthetic gene clusters underscores biosynthetic potential of Myxococcota including descriptions for ten novel species: Archangium lansinium sp. nov., Myxococcus landrumus sp. nov., Nannocystis bai.</title>
        <authorList>
            <person name="Ahearne A."/>
            <person name="Stevens C."/>
            <person name="Phillips K."/>
        </authorList>
    </citation>
    <scope>NUCLEOTIDE SEQUENCE</scope>
    <source>
        <strain evidence="2">Na p29</strain>
    </source>
</reference>
<gene>
    <name evidence="2" type="ORF">OV079_16365</name>
</gene>
<dbReference type="EMBL" id="JAPNKE010000002">
    <property type="protein sequence ID" value="MCY1007100.1"/>
    <property type="molecule type" value="Genomic_DNA"/>
</dbReference>
<keyword evidence="2" id="KW-0378">Hydrolase</keyword>
<dbReference type="Gene3D" id="3.60.10.10">
    <property type="entry name" value="Endonuclease/exonuclease/phosphatase"/>
    <property type="match status" value="1"/>
</dbReference>
<dbReference type="Pfam" id="PF03372">
    <property type="entry name" value="Exo_endo_phos"/>
    <property type="match status" value="1"/>
</dbReference>
<dbReference type="Proteomes" id="UP001150924">
    <property type="component" value="Unassembled WGS sequence"/>
</dbReference>